<evidence type="ECO:0000313" key="2">
    <source>
        <dbReference type="Proteomes" id="UP001620397"/>
    </source>
</evidence>
<dbReference type="Proteomes" id="UP001620397">
    <property type="component" value="Unassembled WGS sequence"/>
</dbReference>
<reference evidence="1 2" key="1">
    <citation type="submission" date="2020-10" db="EMBL/GenBank/DDBJ databases">
        <title>Phylogeny of dyella-like bacteria.</title>
        <authorList>
            <person name="Fu J."/>
        </authorList>
    </citation>
    <scope>NUCLEOTIDE SEQUENCE [LARGE SCALE GENOMIC DNA]</scope>
    <source>
        <strain evidence="1 2">DKC-1</strain>
    </source>
</reference>
<evidence type="ECO:0008006" key="3">
    <source>
        <dbReference type="Google" id="ProtNLM"/>
    </source>
</evidence>
<evidence type="ECO:0000313" key="1">
    <source>
        <dbReference type="EMBL" id="MFK2929645.1"/>
    </source>
</evidence>
<name>A0ABW8KC14_9GAMM</name>
<gene>
    <name evidence="1" type="ORF">ISP14_02460</name>
</gene>
<keyword evidence="2" id="KW-1185">Reference proteome</keyword>
<dbReference type="RefSeq" id="WP_404536009.1">
    <property type="nucleotide sequence ID" value="NZ_JADIKL010000001.1"/>
</dbReference>
<accession>A0ABW8KC14</accession>
<organism evidence="1 2">
    <name type="scientific">Dyella agri</name>
    <dbReference type="NCBI Taxonomy" id="1926869"/>
    <lineage>
        <taxon>Bacteria</taxon>
        <taxon>Pseudomonadati</taxon>
        <taxon>Pseudomonadota</taxon>
        <taxon>Gammaproteobacteria</taxon>
        <taxon>Lysobacterales</taxon>
        <taxon>Rhodanobacteraceae</taxon>
        <taxon>Dyella</taxon>
    </lineage>
</organism>
<sequence>MFAVTAAGLLGGCVPPAARAPATQGQTTVKSIMQDTDGYAGRQFTPYMLPAEVRSAVVNMDATPAGFGRLVVEVRTTNRKIGSGEVSEFDGHWVVENQGNGMMRSVETMSANGIPVHMTMNLTYRNILNLRSQQVQLDQTYAPRIVQVGAVSHFDAVSSGLGQLNYTVTDTYEGLPRVTAESQTRCTFGAAFNAAELSPKIAGSARNFDCEFFNRNGVTTSRLHYAYLDKYGIAVLLDRENSTAHITFKITDFNAS</sequence>
<comment type="caution">
    <text evidence="1">The sequence shown here is derived from an EMBL/GenBank/DDBJ whole genome shotgun (WGS) entry which is preliminary data.</text>
</comment>
<protein>
    <recommendedName>
        <fullName evidence="3">Lipoprotein</fullName>
    </recommendedName>
</protein>
<proteinExistence type="predicted"/>
<dbReference type="EMBL" id="JADIKL010000001">
    <property type="protein sequence ID" value="MFK2929645.1"/>
    <property type="molecule type" value="Genomic_DNA"/>
</dbReference>